<evidence type="ECO:0000313" key="2">
    <source>
        <dbReference type="EMBL" id="GEU60208.1"/>
    </source>
</evidence>
<proteinExistence type="predicted"/>
<name>A0A6L2LEZ0_TANCI</name>
<feature type="coiled-coil region" evidence="1">
    <location>
        <begin position="26"/>
        <end position="70"/>
    </location>
</feature>
<keyword evidence="1" id="KW-0175">Coiled coil</keyword>
<gene>
    <name evidence="2" type="ORF">Tci_032186</name>
</gene>
<comment type="caution">
    <text evidence="2">The sequence shown here is derived from an EMBL/GenBank/DDBJ whole genome shotgun (WGS) entry which is preliminary data.</text>
</comment>
<reference evidence="2" key="1">
    <citation type="journal article" date="2019" name="Sci. Rep.">
        <title>Draft genome of Tanacetum cinerariifolium, the natural source of mosquito coil.</title>
        <authorList>
            <person name="Yamashiro T."/>
            <person name="Shiraishi A."/>
            <person name="Satake H."/>
            <person name="Nakayama K."/>
        </authorList>
    </citation>
    <scope>NUCLEOTIDE SEQUENCE</scope>
</reference>
<organism evidence="2">
    <name type="scientific">Tanacetum cinerariifolium</name>
    <name type="common">Dalmatian daisy</name>
    <name type="synonym">Chrysanthemum cinerariifolium</name>
    <dbReference type="NCBI Taxonomy" id="118510"/>
    <lineage>
        <taxon>Eukaryota</taxon>
        <taxon>Viridiplantae</taxon>
        <taxon>Streptophyta</taxon>
        <taxon>Embryophyta</taxon>
        <taxon>Tracheophyta</taxon>
        <taxon>Spermatophyta</taxon>
        <taxon>Magnoliopsida</taxon>
        <taxon>eudicotyledons</taxon>
        <taxon>Gunneridae</taxon>
        <taxon>Pentapetalae</taxon>
        <taxon>asterids</taxon>
        <taxon>campanulids</taxon>
        <taxon>Asterales</taxon>
        <taxon>Asteraceae</taxon>
        <taxon>Asteroideae</taxon>
        <taxon>Anthemideae</taxon>
        <taxon>Anthemidinae</taxon>
        <taxon>Tanacetum</taxon>
    </lineage>
</organism>
<sequence>MPLISSFLTIEESADEHEICDGYLTKKEQQQLLLDEEALRETLEEKTKAEKELVERIKMLKEEARKEQAHDELFIGSKYRPPMLALVSYAQRQSRIMRYIDLKPNQKLISGSLMDHMNSNELKFMTHRLKETMLHKSKGKEIARAPSPISKPEPEYDDLRMPDSGKNANNMVVVVAGNRETVGQQELEAHYIYMAKIQEVRPATYANTGPTYYSEPLEKVQSNDEYNVFTNDGQHTK</sequence>
<evidence type="ECO:0000256" key="1">
    <source>
        <dbReference type="SAM" id="Coils"/>
    </source>
</evidence>
<protein>
    <submittedName>
        <fullName evidence="2">Uncharacterized protein</fullName>
    </submittedName>
</protein>
<dbReference type="EMBL" id="BKCJ010004299">
    <property type="protein sequence ID" value="GEU60208.1"/>
    <property type="molecule type" value="Genomic_DNA"/>
</dbReference>
<accession>A0A6L2LEZ0</accession>
<dbReference type="AlphaFoldDB" id="A0A6L2LEZ0"/>